<keyword evidence="11 12" id="KW-0472">Membrane</keyword>
<dbReference type="RefSeq" id="WP_190442808.1">
    <property type="nucleotide sequence ID" value="NZ_JAMPKM010000049.1"/>
</dbReference>
<protein>
    <recommendedName>
        <fullName evidence="3">histidine kinase</fullName>
        <ecNumber evidence="3">2.7.13.3</ecNumber>
    </recommendedName>
</protein>
<dbReference type="InterPro" id="IPR036097">
    <property type="entry name" value="HisK_dim/P_sf"/>
</dbReference>
<dbReference type="Pfam" id="PF02743">
    <property type="entry name" value="dCache_1"/>
    <property type="match status" value="1"/>
</dbReference>
<evidence type="ECO:0000256" key="12">
    <source>
        <dbReference type="SAM" id="Phobius"/>
    </source>
</evidence>
<dbReference type="InterPro" id="IPR004358">
    <property type="entry name" value="Sig_transdc_His_kin-like_C"/>
</dbReference>
<dbReference type="InterPro" id="IPR033479">
    <property type="entry name" value="dCache_1"/>
</dbReference>
<evidence type="ECO:0000313" key="16">
    <source>
        <dbReference type="Proteomes" id="UP001464891"/>
    </source>
</evidence>
<evidence type="ECO:0000256" key="9">
    <source>
        <dbReference type="ARBA" id="ARBA00022989"/>
    </source>
</evidence>
<dbReference type="InterPro" id="IPR005467">
    <property type="entry name" value="His_kinase_dom"/>
</dbReference>
<keyword evidence="10" id="KW-0902">Two-component regulatory system</keyword>
<evidence type="ECO:0000259" key="13">
    <source>
        <dbReference type="PROSITE" id="PS50109"/>
    </source>
</evidence>
<keyword evidence="15" id="KW-0547">Nucleotide-binding</keyword>
<dbReference type="Pfam" id="PF02518">
    <property type="entry name" value="HATPase_c"/>
    <property type="match status" value="1"/>
</dbReference>
<keyword evidence="15" id="KW-0067">ATP-binding</keyword>
<dbReference type="CDD" id="cd18774">
    <property type="entry name" value="PDC2_HK_sensor"/>
    <property type="match status" value="1"/>
</dbReference>
<dbReference type="PANTHER" id="PTHR43065:SF50">
    <property type="entry name" value="HISTIDINE KINASE"/>
    <property type="match status" value="1"/>
</dbReference>
<dbReference type="CDD" id="cd06225">
    <property type="entry name" value="HAMP"/>
    <property type="match status" value="1"/>
</dbReference>
<dbReference type="Pfam" id="PF00672">
    <property type="entry name" value="HAMP"/>
    <property type="match status" value="1"/>
</dbReference>
<dbReference type="SMART" id="SM00387">
    <property type="entry name" value="HATPase_c"/>
    <property type="match status" value="1"/>
</dbReference>
<dbReference type="PANTHER" id="PTHR43065">
    <property type="entry name" value="SENSOR HISTIDINE KINASE"/>
    <property type="match status" value="1"/>
</dbReference>
<dbReference type="SMART" id="SM00304">
    <property type="entry name" value="HAMP"/>
    <property type="match status" value="1"/>
</dbReference>
<dbReference type="SUPFAM" id="SSF158472">
    <property type="entry name" value="HAMP domain-like"/>
    <property type="match status" value="1"/>
</dbReference>
<feature type="domain" description="HAMP" evidence="14">
    <location>
        <begin position="369"/>
        <end position="421"/>
    </location>
</feature>
<reference evidence="15 16" key="1">
    <citation type="submission" date="2022-04" db="EMBL/GenBank/DDBJ databases">
        <title>Positive selection, recombination, and allopatry shape intraspecific diversity of widespread and dominant cyanobacteria.</title>
        <authorList>
            <person name="Wei J."/>
            <person name="Shu W."/>
            <person name="Hu C."/>
        </authorList>
    </citation>
    <scope>NUCLEOTIDE SEQUENCE [LARGE SCALE GENOMIC DNA]</scope>
    <source>
        <strain evidence="15 16">GB2-A4</strain>
    </source>
</reference>
<comment type="subcellular location">
    <subcellularLocation>
        <location evidence="2">Cell membrane</location>
        <topology evidence="2">Multi-pass membrane protein</topology>
    </subcellularLocation>
</comment>
<evidence type="ECO:0000313" key="15">
    <source>
        <dbReference type="EMBL" id="MEP0820868.1"/>
    </source>
</evidence>
<dbReference type="EMBL" id="JAMPKM010000049">
    <property type="protein sequence ID" value="MEP0820868.1"/>
    <property type="molecule type" value="Genomic_DNA"/>
</dbReference>
<dbReference type="Gene3D" id="6.10.340.10">
    <property type="match status" value="1"/>
</dbReference>
<keyword evidence="5" id="KW-0597">Phosphoprotein</keyword>
<dbReference type="PROSITE" id="PS50109">
    <property type="entry name" value="HIS_KIN"/>
    <property type="match status" value="1"/>
</dbReference>
<dbReference type="PROSITE" id="PS50885">
    <property type="entry name" value="HAMP"/>
    <property type="match status" value="1"/>
</dbReference>
<evidence type="ECO:0000256" key="4">
    <source>
        <dbReference type="ARBA" id="ARBA00022475"/>
    </source>
</evidence>
<dbReference type="InterPro" id="IPR036890">
    <property type="entry name" value="HATPase_C_sf"/>
</dbReference>
<feature type="domain" description="Histidine kinase" evidence="13">
    <location>
        <begin position="470"/>
        <end position="728"/>
    </location>
</feature>
<dbReference type="InterPro" id="IPR003661">
    <property type="entry name" value="HisK_dim/P_dom"/>
</dbReference>
<dbReference type="SUPFAM" id="SSF47384">
    <property type="entry name" value="Homodimeric domain of signal transducing histidine kinase"/>
    <property type="match status" value="1"/>
</dbReference>
<dbReference type="InterPro" id="IPR003660">
    <property type="entry name" value="HAMP_dom"/>
</dbReference>
<dbReference type="PRINTS" id="PR00344">
    <property type="entry name" value="BCTRLSENSOR"/>
</dbReference>
<evidence type="ECO:0000256" key="7">
    <source>
        <dbReference type="ARBA" id="ARBA00022692"/>
    </source>
</evidence>
<keyword evidence="8" id="KW-0418">Kinase</keyword>
<dbReference type="SMART" id="SM00388">
    <property type="entry name" value="HisKA"/>
    <property type="match status" value="1"/>
</dbReference>
<keyword evidence="6" id="KW-0808">Transferase</keyword>
<name>A0ABV0JHQ8_9CYAN</name>
<proteinExistence type="predicted"/>
<dbReference type="Proteomes" id="UP001464891">
    <property type="component" value="Unassembled WGS sequence"/>
</dbReference>
<dbReference type="CDD" id="cd12913">
    <property type="entry name" value="PDC1_MCP_like"/>
    <property type="match status" value="1"/>
</dbReference>
<dbReference type="SUPFAM" id="SSF55874">
    <property type="entry name" value="ATPase domain of HSP90 chaperone/DNA topoisomerase II/histidine kinase"/>
    <property type="match status" value="1"/>
</dbReference>
<dbReference type="GO" id="GO:0005524">
    <property type="term" value="F:ATP binding"/>
    <property type="evidence" value="ECO:0007669"/>
    <property type="project" value="UniProtKB-KW"/>
</dbReference>
<evidence type="ECO:0000256" key="11">
    <source>
        <dbReference type="ARBA" id="ARBA00023136"/>
    </source>
</evidence>
<gene>
    <name evidence="15" type="ORF">NC998_27665</name>
</gene>
<evidence type="ECO:0000256" key="3">
    <source>
        <dbReference type="ARBA" id="ARBA00012438"/>
    </source>
</evidence>
<dbReference type="InterPro" id="IPR003594">
    <property type="entry name" value="HATPase_dom"/>
</dbReference>
<evidence type="ECO:0000256" key="2">
    <source>
        <dbReference type="ARBA" id="ARBA00004651"/>
    </source>
</evidence>
<evidence type="ECO:0000256" key="10">
    <source>
        <dbReference type="ARBA" id="ARBA00023012"/>
    </source>
</evidence>
<keyword evidence="4" id="KW-1003">Cell membrane</keyword>
<dbReference type="CDD" id="cd00082">
    <property type="entry name" value="HisKA"/>
    <property type="match status" value="1"/>
</dbReference>
<keyword evidence="7 12" id="KW-0812">Transmembrane</keyword>
<dbReference type="Gene3D" id="1.10.287.130">
    <property type="match status" value="1"/>
</dbReference>
<feature type="transmembrane region" description="Helical" evidence="12">
    <location>
        <begin position="12"/>
        <end position="38"/>
    </location>
</feature>
<comment type="catalytic activity">
    <reaction evidence="1">
        <text>ATP + protein L-histidine = ADP + protein N-phospho-L-histidine.</text>
        <dbReference type="EC" id="2.7.13.3"/>
    </reaction>
</comment>
<organism evidence="15 16">
    <name type="scientific">Trichocoleus desertorum GB2-A4</name>
    <dbReference type="NCBI Taxonomy" id="2933944"/>
    <lineage>
        <taxon>Bacteria</taxon>
        <taxon>Bacillati</taxon>
        <taxon>Cyanobacteriota</taxon>
        <taxon>Cyanophyceae</taxon>
        <taxon>Leptolyngbyales</taxon>
        <taxon>Trichocoleusaceae</taxon>
        <taxon>Trichocoleus</taxon>
    </lineage>
</organism>
<accession>A0ABV0JHQ8</accession>
<dbReference type="Gene3D" id="3.30.565.10">
    <property type="entry name" value="Histidine kinase-like ATPase, C-terminal domain"/>
    <property type="match status" value="1"/>
</dbReference>
<keyword evidence="9 12" id="KW-1133">Transmembrane helix</keyword>
<evidence type="ECO:0000256" key="8">
    <source>
        <dbReference type="ARBA" id="ARBA00022777"/>
    </source>
</evidence>
<dbReference type="Gene3D" id="3.30.450.20">
    <property type="entry name" value="PAS domain"/>
    <property type="match status" value="1"/>
</dbReference>
<sequence length="732" mass="81911">MKTQDTHPKRAISLQLLLIVPFVVQIFGAVSLVGYLSFYNGQKAINALASQLMDRTSKAVDQHLDSYLSVPHKLLQMNADAIRLGFLDVRDPKMLERYFWHQMQAYDLSYIGFGLATGAGGGAGRYDGKTVVIDEWRSSNGSNNALSYGTDQQGNRTQVVSTFTWNNFKETWYTEPVNAKKPVWSRIFTINYPNHPYVVASAGRPLYDANNRLLGVVAIDIHLLKLSDFLRNLQVSRGGQVFVLERNGLLIANSGTQKPFVVVKDEIQRLKAIDSPNPVVRGVSQQLQQRFDSFQKIATSQNLQLSLQGELYYVQVTPWRDEYGLDWLVVVSVPKSDFMAQIDANTQSTIWLCFAALGVASVLSVFTSRWITQPILVLNRASKAIASGQLDQTVKESGIQELDGLASSFNYMAGQLQESFTALEESNTELESRVEARTGELKTTLEELRRSQAQVIQSEKMSSLGQLVAGVAHEINNPINFIHGNLTHAQEYTQGLLEFIQLYQQRYPDPGPDIESAAEEIDLEFLQADLPKMLTSMKLGSDRIRQIVLSLRNFSRMDEAEIKPVSLDEGLDSTLMILQHRLKARPERPEIEVIKDYAQLPLVECYAGQLNQVFMNILVNALDALEEANAGRSYAEMQAHPSQIRIETALMDAKWVQVAISDNGPGIPEQIKQRIFDPFFTTKPVGKGTGMGMSISYQIITEKHQGHLRCFSTPGKGTKFVIQIPIRQKAVS</sequence>
<comment type="caution">
    <text evidence="15">The sequence shown here is derived from an EMBL/GenBank/DDBJ whole genome shotgun (WGS) entry which is preliminary data.</text>
</comment>
<evidence type="ECO:0000256" key="5">
    <source>
        <dbReference type="ARBA" id="ARBA00022553"/>
    </source>
</evidence>
<dbReference type="EC" id="2.7.13.3" evidence="3"/>
<evidence type="ECO:0000256" key="1">
    <source>
        <dbReference type="ARBA" id="ARBA00000085"/>
    </source>
</evidence>
<evidence type="ECO:0000259" key="14">
    <source>
        <dbReference type="PROSITE" id="PS50885"/>
    </source>
</evidence>
<keyword evidence="16" id="KW-1185">Reference proteome</keyword>
<evidence type="ECO:0000256" key="6">
    <source>
        <dbReference type="ARBA" id="ARBA00022679"/>
    </source>
</evidence>